<name>A0A2X4TJU7_SALER</name>
<evidence type="ECO:0000313" key="2">
    <source>
        <dbReference type="Proteomes" id="UP000248731"/>
    </source>
</evidence>
<accession>A0A2X4TJU7</accession>
<dbReference type="EMBL" id="LS483466">
    <property type="protein sequence ID" value="SQI27501.1"/>
    <property type="molecule type" value="Genomic_DNA"/>
</dbReference>
<dbReference type="Proteomes" id="UP000248731">
    <property type="component" value="Chromosome 1"/>
</dbReference>
<sequence>MAYQTVNPANNQLIKEYPPHTDADIEAALQKADALYRSDCQKETLTNVCRYCISWLT</sequence>
<keyword evidence="2" id="KW-1185">Reference proteome</keyword>
<reference evidence="1 2" key="1">
    <citation type="submission" date="2018-06" db="EMBL/GenBank/DDBJ databases">
        <authorList>
            <consortium name="Pathogen Informatics"/>
            <person name="Doyle S."/>
        </authorList>
    </citation>
    <scope>NUCLEOTIDE SEQUENCE [LARGE SCALE GENOMIC DNA]</scope>
    <source>
        <strain evidence="1 2">NCTC7307</strain>
    </source>
</reference>
<proteinExistence type="predicted"/>
<organism evidence="1 2">
    <name type="scientific">Salmonella enterica subsp. arizonae</name>
    <dbReference type="NCBI Taxonomy" id="59203"/>
    <lineage>
        <taxon>Bacteria</taxon>
        <taxon>Pseudomonadati</taxon>
        <taxon>Pseudomonadota</taxon>
        <taxon>Gammaproteobacteria</taxon>
        <taxon>Enterobacterales</taxon>
        <taxon>Enterobacteriaceae</taxon>
        <taxon>Salmonella</taxon>
    </lineage>
</organism>
<gene>
    <name evidence="1" type="ORF">NCTC7307_04897</name>
</gene>
<protein>
    <submittedName>
        <fullName evidence="1">Aldehyde dehydrogenase</fullName>
    </submittedName>
</protein>
<evidence type="ECO:0000313" key="1">
    <source>
        <dbReference type="EMBL" id="SQI27501.1"/>
    </source>
</evidence>
<dbReference type="AlphaFoldDB" id="A0A2X4TJU7"/>